<gene>
    <name evidence="2" type="ORF">Fmac_020297</name>
</gene>
<dbReference type="AlphaFoldDB" id="A0ABD1LVH1"/>
<evidence type="ECO:0000313" key="3">
    <source>
        <dbReference type="Proteomes" id="UP001603857"/>
    </source>
</evidence>
<accession>A0ABD1LVH1</accession>
<dbReference type="Proteomes" id="UP001603857">
    <property type="component" value="Unassembled WGS sequence"/>
</dbReference>
<dbReference type="Pfam" id="PF10551">
    <property type="entry name" value="MULE"/>
    <property type="match status" value="1"/>
</dbReference>
<comment type="caution">
    <text evidence="2">The sequence shown here is derived from an EMBL/GenBank/DDBJ whole genome shotgun (WGS) entry which is preliminary data.</text>
</comment>
<dbReference type="InterPro" id="IPR018289">
    <property type="entry name" value="MULE_transposase_dom"/>
</dbReference>
<protein>
    <recommendedName>
        <fullName evidence="1">MULE transposase domain-containing protein</fullName>
    </recommendedName>
</protein>
<feature type="domain" description="MULE transposase" evidence="1">
    <location>
        <begin position="109"/>
        <end position="152"/>
    </location>
</feature>
<organism evidence="2 3">
    <name type="scientific">Flemingia macrophylla</name>
    <dbReference type="NCBI Taxonomy" id="520843"/>
    <lineage>
        <taxon>Eukaryota</taxon>
        <taxon>Viridiplantae</taxon>
        <taxon>Streptophyta</taxon>
        <taxon>Embryophyta</taxon>
        <taxon>Tracheophyta</taxon>
        <taxon>Spermatophyta</taxon>
        <taxon>Magnoliopsida</taxon>
        <taxon>eudicotyledons</taxon>
        <taxon>Gunneridae</taxon>
        <taxon>Pentapetalae</taxon>
        <taxon>rosids</taxon>
        <taxon>fabids</taxon>
        <taxon>Fabales</taxon>
        <taxon>Fabaceae</taxon>
        <taxon>Papilionoideae</taxon>
        <taxon>50 kb inversion clade</taxon>
        <taxon>NPAAA clade</taxon>
        <taxon>indigoferoid/millettioid clade</taxon>
        <taxon>Phaseoleae</taxon>
        <taxon>Flemingia</taxon>
    </lineage>
</organism>
<dbReference type="PANTHER" id="PTHR31973">
    <property type="entry name" value="POLYPROTEIN, PUTATIVE-RELATED"/>
    <property type="match status" value="1"/>
</dbReference>
<evidence type="ECO:0000259" key="1">
    <source>
        <dbReference type="Pfam" id="PF10551"/>
    </source>
</evidence>
<name>A0ABD1LVH1_9FABA</name>
<keyword evidence="3" id="KW-1185">Reference proteome</keyword>
<proteinExistence type="predicted"/>
<dbReference type="PANTHER" id="PTHR31973:SF195">
    <property type="entry name" value="MUDR FAMILY TRANSPOSASE"/>
    <property type="match status" value="1"/>
</dbReference>
<evidence type="ECO:0000313" key="2">
    <source>
        <dbReference type="EMBL" id="KAL2326870.1"/>
    </source>
</evidence>
<sequence length="153" mass="18027">MINEDPSIKISLIQERIVAQTRYKVSYCKAWKAKQKVVVNIFGDWEGSYGYLPRFLKYMQQVVSGFFYDLSDDDFFIGRRVHREFRVFRRLFWTYKSCSDAFQFCKPLIQIDGTHLYGKYKGILLMATTQDDNNSILPLAFSIVEGETLDNWS</sequence>
<reference evidence="2 3" key="1">
    <citation type="submission" date="2024-08" db="EMBL/GenBank/DDBJ databases">
        <title>Insights into the chromosomal genome structure of Flemingia macrophylla.</title>
        <authorList>
            <person name="Ding Y."/>
            <person name="Zhao Y."/>
            <person name="Bi W."/>
            <person name="Wu M."/>
            <person name="Zhao G."/>
            <person name="Gong Y."/>
            <person name="Li W."/>
            <person name="Zhang P."/>
        </authorList>
    </citation>
    <scope>NUCLEOTIDE SEQUENCE [LARGE SCALE GENOMIC DNA]</scope>
    <source>
        <strain evidence="2">DYQJB</strain>
        <tissue evidence="2">Leaf</tissue>
    </source>
</reference>
<dbReference type="EMBL" id="JBGMDY010000007">
    <property type="protein sequence ID" value="KAL2326870.1"/>
    <property type="molecule type" value="Genomic_DNA"/>
</dbReference>